<evidence type="ECO:0000259" key="2">
    <source>
        <dbReference type="PROSITE" id="PS50234"/>
    </source>
</evidence>
<organism evidence="3 4">
    <name type="scientific">Acanthamoeba castellanii (strain ATCC 30010 / Neff)</name>
    <dbReference type="NCBI Taxonomy" id="1257118"/>
    <lineage>
        <taxon>Eukaryota</taxon>
        <taxon>Amoebozoa</taxon>
        <taxon>Discosea</taxon>
        <taxon>Longamoebia</taxon>
        <taxon>Centramoebida</taxon>
        <taxon>Acanthamoebidae</taxon>
        <taxon>Acanthamoeba</taxon>
    </lineage>
</organism>
<feature type="compositionally biased region" description="Basic and acidic residues" evidence="1">
    <location>
        <begin position="454"/>
        <end position="467"/>
    </location>
</feature>
<dbReference type="GO" id="GO:0005524">
    <property type="term" value="F:ATP binding"/>
    <property type="evidence" value="ECO:0007669"/>
    <property type="project" value="InterPro"/>
</dbReference>
<dbReference type="OrthoDB" id="5186at2759"/>
<gene>
    <name evidence="3" type="ORF">ACA1_030780</name>
</gene>
<evidence type="ECO:0000313" key="3">
    <source>
        <dbReference type="EMBL" id="ELR24984.1"/>
    </source>
</evidence>
<evidence type="ECO:0000256" key="1">
    <source>
        <dbReference type="SAM" id="MobiDB-lite"/>
    </source>
</evidence>
<dbReference type="GO" id="GO:0016887">
    <property type="term" value="F:ATP hydrolysis activity"/>
    <property type="evidence" value="ECO:0007669"/>
    <property type="project" value="InterPro"/>
</dbReference>
<dbReference type="GeneID" id="14926022"/>
<dbReference type="STRING" id="1257118.L8HHB9"/>
<dbReference type="GO" id="GO:0005737">
    <property type="term" value="C:cytoplasm"/>
    <property type="evidence" value="ECO:0007669"/>
    <property type="project" value="TreeGrafter"/>
</dbReference>
<dbReference type="InterPro" id="IPR011704">
    <property type="entry name" value="ATPase_dyneun-rel_AAA"/>
</dbReference>
<dbReference type="Gene3D" id="3.40.50.410">
    <property type="entry name" value="von Willebrand factor, type A domain"/>
    <property type="match status" value="1"/>
</dbReference>
<proteinExistence type="predicted"/>
<dbReference type="InterPro" id="IPR002035">
    <property type="entry name" value="VWF_A"/>
</dbReference>
<dbReference type="PANTHER" id="PTHR21610">
    <property type="entry name" value="VON WILLEBRAND FACTOR A DOMAIN-CONTAINING PROTEIN 8"/>
    <property type="match status" value="1"/>
</dbReference>
<dbReference type="InterPro" id="IPR027417">
    <property type="entry name" value="P-loop_NTPase"/>
</dbReference>
<dbReference type="PANTHER" id="PTHR21610:SF9">
    <property type="entry name" value="VON WILLEBRAND FACTOR A DOMAIN-CONTAINING PROTEIN 8"/>
    <property type="match status" value="1"/>
</dbReference>
<dbReference type="EMBL" id="KB007807">
    <property type="protein sequence ID" value="ELR24984.1"/>
    <property type="molecule type" value="Genomic_DNA"/>
</dbReference>
<dbReference type="InterPro" id="IPR036465">
    <property type="entry name" value="vWFA_dom_sf"/>
</dbReference>
<protein>
    <submittedName>
        <fullName evidence="3">ATPase family protein</fullName>
    </submittedName>
</protein>
<dbReference type="Proteomes" id="UP000011083">
    <property type="component" value="Unassembled WGS sequence"/>
</dbReference>
<evidence type="ECO:0000313" key="4">
    <source>
        <dbReference type="Proteomes" id="UP000011083"/>
    </source>
</evidence>
<dbReference type="Gene3D" id="3.40.50.300">
    <property type="entry name" value="P-loop containing nucleotide triphosphate hydrolases"/>
    <property type="match status" value="3"/>
</dbReference>
<dbReference type="SUPFAM" id="SSF52540">
    <property type="entry name" value="P-loop containing nucleoside triphosphate hydrolases"/>
    <property type="match status" value="2"/>
</dbReference>
<accession>L8HHB9</accession>
<dbReference type="OMA" id="VAMEREY"/>
<dbReference type="SMART" id="SM00327">
    <property type="entry name" value="VWA"/>
    <property type="match status" value="1"/>
</dbReference>
<name>L8HHB9_ACACF</name>
<sequence length="1836" mass="204607">MHHRTAVTRREAEYVALSADTTEGDLKQRREIINGSVQHLDQPPVIAATQGRILILEGLEKCERNVLPVLNNLLENREMSLEDGRMLISADRYDKLKKTHSKEDFRRLGLVKVHPNFRVIALGLPVPKYPGSALDPPLRSRFQAREISGYSIGVQYAALRSFVPDMTTNLLRRLLSAVEALHGVMGIPHMGESGVISIATLLSHFPNIDLGKCLPRVYPYRLLMEKEDQETIEVALQRFGLVQQTIQPPTDKKQAPIDYDESYELVSVRSVGPADALATAQLKFRHKLTGQTVDVAAPVGKHVGLEQRHRGFVLTPYNDYLVTSMIQDHAINRDICIVGEKGMGKTALVKEFAERLGYASNIQIVNCYKDMTSRDLLQRRITKPNGAHRLPATTLSMLQRLVSDREITLFDGTRLVRVDRYQRMVKVLLEQKTKSSGAENHEGDDEADDEESEMERRMGVDRLRETEEATTGDAWDQAKVERELKRRKIVPISPAFRIVVLANPPTLKQGVNWLTSEVITLFHFHHLALNDAAFFDQKADILRTLFRDHPRGLEVLEKTLRFDIALHGNKIGGVPNCLSLRQLIRTVRLSRGLLANVHNDLSDALKVELIKSDGREVVRIGDVTAEVEQPELADRMLELLGKEREYMQLHRDTTVQSLTSAPSLADGRIVWMDSPLVRAVVHGRVLVLDEADKAPLEVVCVLKGLIEDRYMLLADGRRIMGEKATAMEDDVVLVHPKFRVIALANRPGYPFLGNDFYREIGDCFSWYGHSIAAAPRTIVIVECLTLHNVLVTSHSHAIDNPDTASELALLQSYGPDVNSDILQRLTRLFNDLRQSVDEVRHRQHYGRSGQLSYPYSTRELVNLIRHLQHYPKDSLLQILENVFSFDIFNPQLREHLAQTFHRHGIPLGIMDKSLFKINVGGITPLPPSVPHEQWTVLGNGKAHYLEVEATKLPLKVSKGWSWPPPHMLELRGRTEARVHSFTEAKYSWSIVTPGMPIAMVSGKKGELHVLVDHPFGIHSYNGNHSAYSITPLGDNMPFFSPSSTNPKLAYLPLTDRLVVFLPSHNVLLLVDTNRRETVPINIPVPGSQQFSLFGNKLYLSSQRPQRPAVLTMSDALVLAAGVDDGPDATAGREVLVLHQKEGRLLLFVDLGDMSVHRYFMPHHFKLNRVFLPSRDVVIVEGAGGQRDHLFIGRWPLAASSAGAAAAQQRWAPLLRSPLAATAATLHRPAAAPSFPAAPSTFPTQFDFMSTEAQPNSCMTFLSSADPHRPMAAYADFVDTSASPLLLARGDIGGGATLAVHSFPRPSATAFVGDETAATTTVTVNERALYLRRSRQLLSLSRRRSLKGADTGEPDDGVLEVLNLETASVRSIPLSHVHLLGLDPKQKDDLRLKKRLSRPDHPMARFRGSMNEVLSLCELTNGEVALLWEDGTVAVLEVDPPAIEDSLQRWKSIVGLSQSAVNEDGSSSLEIEYEHNGKEAEGPKHGKIDPENTPHVGGNTWAGGSGGRDTAGLGGKGGAYRSDSGHEVHQLTEAEKESVSAEVKAAAKEMAKKALEKKLKEIDMTEGDLQLYSNYLQAVSQQVSQLRVILAAVDAKAKERQWLKLKTSGDLDDMRLVEGITGEKTIYKHRGEHDPTPGGPQEKPKRLVFAFDVSASMYRFNQADRRLERMLETVVMIMESFKGFEHKYSYAIVGHAGDGPEVPFVEFGKPPKNENEALKVLRRMHAHTEYCPSGDSTVEALEVAIDRVLAEEGDDYFVFLLSDANLGRYGIPPKEIGKLITGATEKKVNSYVIFIASFHDEADRWRRDLPVGRSYLCLDTAKLPYIMKQIFTTNLMP</sequence>
<dbReference type="PROSITE" id="PS50234">
    <property type="entry name" value="VWFA"/>
    <property type="match status" value="1"/>
</dbReference>
<feature type="compositionally biased region" description="Acidic residues" evidence="1">
    <location>
        <begin position="442"/>
        <end position="453"/>
    </location>
</feature>
<dbReference type="Pfam" id="PF07728">
    <property type="entry name" value="AAA_5"/>
    <property type="match status" value="3"/>
</dbReference>
<dbReference type="FunFam" id="3.40.50.300:FF:000587">
    <property type="entry name" value="von Willebrand factor A domain containing 8"/>
    <property type="match status" value="1"/>
</dbReference>
<feature type="domain" description="VWFA" evidence="2">
    <location>
        <begin position="1645"/>
        <end position="1796"/>
    </location>
</feature>
<dbReference type="SUPFAM" id="SSF53300">
    <property type="entry name" value="vWA-like"/>
    <property type="match status" value="1"/>
</dbReference>
<feature type="region of interest" description="Disordered" evidence="1">
    <location>
        <begin position="432"/>
        <end position="475"/>
    </location>
</feature>
<dbReference type="KEGG" id="acan:ACA1_030780"/>
<reference evidence="3 4" key="1">
    <citation type="journal article" date="2013" name="Genome Biol.">
        <title>Genome of Acanthamoeba castellanii highlights extensive lateral gene transfer and early evolution of tyrosine kinase signaling.</title>
        <authorList>
            <person name="Clarke M."/>
            <person name="Lohan A.J."/>
            <person name="Liu B."/>
            <person name="Lagkouvardos I."/>
            <person name="Roy S."/>
            <person name="Zafar N."/>
            <person name="Bertelli C."/>
            <person name="Schilde C."/>
            <person name="Kianianmomeni A."/>
            <person name="Burglin T.R."/>
            <person name="Frech C."/>
            <person name="Turcotte B."/>
            <person name="Kopec K.O."/>
            <person name="Synnott J.M."/>
            <person name="Choo C."/>
            <person name="Paponov I."/>
            <person name="Finkler A."/>
            <person name="Soon Heng Tan C."/>
            <person name="Hutchins A.P."/>
            <person name="Weinmeier T."/>
            <person name="Rattei T."/>
            <person name="Chu J.S."/>
            <person name="Gimenez G."/>
            <person name="Irimia M."/>
            <person name="Rigden D.J."/>
            <person name="Fitzpatrick D.A."/>
            <person name="Lorenzo-Morales J."/>
            <person name="Bateman A."/>
            <person name="Chiu C.H."/>
            <person name="Tang P."/>
            <person name="Hegemann P."/>
            <person name="Fromm H."/>
            <person name="Raoult D."/>
            <person name="Greub G."/>
            <person name="Miranda-Saavedra D."/>
            <person name="Chen N."/>
            <person name="Nash P."/>
            <person name="Ginger M.L."/>
            <person name="Horn M."/>
            <person name="Schaap P."/>
            <person name="Caler L."/>
            <person name="Loftus B."/>
        </authorList>
    </citation>
    <scope>NUCLEOTIDE SEQUENCE [LARGE SCALE GENOMIC DNA]</scope>
    <source>
        <strain evidence="3 4">Neff</strain>
    </source>
</reference>
<dbReference type="RefSeq" id="XP_004357003.1">
    <property type="nucleotide sequence ID" value="XM_004356948.1"/>
</dbReference>
<dbReference type="InterPro" id="IPR039891">
    <property type="entry name" value="VWA8"/>
</dbReference>
<dbReference type="VEuPathDB" id="AmoebaDB:ACA1_030780"/>
<keyword evidence="4" id="KW-1185">Reference proteome</keyword>